<dbReference type="NCBIfam" id="TIGR00745">
    <property type="entry name" value="apbA_panE"/>
    <property type="match status" value="1"/>
</dbReference>
<dbReference type="InterPro" id="IPR051402">
    <property type="entry name" value="KPR-Related"/>
</dbReference>
<keyword evidence="2" id="KW-0521">NADP</keyword>
<dbReference type="GO" id="GO:0005737">
    <property type="term" value="C:cytoplasm"/>
    <property type="evidence" value="ECO:0007669"/>
    <property type="project" value="TreeGrafter"/>
</dbReference>
<dbReference type="GO" id="GO:0015940">
    <property type="term" value="P:pantothenate biosynthetic process"/>
    <property type="evidence" value="ECO:0007669"/>
    <property type="project" value="InterPro"/>
</dbReference>
<comment type="similarity">
    <text evidence="1">Belongs to the ketopantoate reductase family.</text>
</comment>
<reference evidence="8 9" key="1">
    <citation type="submission" date="2017-05" db="EMBL/GenBank/DDBJ databases">
        <title>The Genome Sequence of Candida krusei Ckrusei653.</title>
        <authorList>
            <person name="Cuomo C."/>
            <person name="Forche A."/>
            <person name="Young S."/>
            <person name="Abouelleil A."/>
            <person name="Cao P."/>
            <person name="Chapman S."/>
            <person name="Cusick C."/>
            <person name="Shea T."/>
            <person name="Nusbaum C."/>
            <person name="Birren B."/>
        </authorList>
    </citation>
    <scope>NUCLEOTIDE SEQUENCE [LARGE SCALE GENOMIC DNA]</scope>
    <source>
        <strain evidence="8 9">Ckrusei653</strain>
    </source>
</reference>
<dbReference type="FunFam" id="1.10.1040.10:FF:000017">
    <property type="entry name" value="2-dehydropantoate 2-reductase"/>
    <property type="match status" value="1"/>
</dbReference>
<evidence type="ECO:0000313" key="8">
    <source>
        <dbReference type="EMBL" id="OUT20879.1"/>
    </source>
</evidence>
<evidence type="ECO:0000256" key="4">
    <source>
        <dbReference type="SAM" id="MobiDB-lite"/>
    </source>
</evidence>
<dbReference type="InterPro" id="IPR013752">
    <property type="entry name" value="KPA_reductase"/>
</dbReference>
<dbReference type="VEuPathDB" id="FungiDB:C5L36_0B09590"/>
<keyword evidence="5" id="KW-0732">Signal</keyword>
<dbReference type="Gene3D" id="3.40.50.720">
    <property type="entry name" value="NAD(P)-binding Rossmann-like Domain"/>
    <property type="match status" value="1"/>
</dbReference>
<dbReference type="EMBL" id="NHMM01000006">
    <property type="protein sequence ID" value="OUT20879.1"/>
    <property type="molecule type" value="Genomic_DNA"/>
</dbReference>
<feature type="domain" description="Ketopantoate reductase C-terminal" evidence="7">
    <location>
        <begin position="194"/>
        <end position="312"/>
    </location>
</feature>
<feature type="chain" id="PRO_5012780638" description="2-dehydropantoate 2-reductase" evidence="5">
    <location>
        <begin position="19"/>
        <end position="798"/>
    </location>
</feature>
<evidence type="ECO:0000256" key="3">
    <source>
        <dbReference type="ARBA" id="ARBA00023002"/>
    </source>
</evidence>
<feature type="domain" description="Ketopantoate reductase N-terminal" evidence="6">
    <location>
        <begin position="5"/>
        <end position="158"/>
    </location>
</feature>
<dbReference type="InterPro" id="IPR013332">
    <property type="entry name" value="KPR_N"/>
</dbReference>
<dbReference type="SUPFAM" id="SSF48179">
    <property type="entry name" value="6-phosphogluconate dehydrogenase C-terminal domain-like"/>
    <property type="match status" value="1"/>
</dbReference>
<dbReference type="InterPro" id="IPR008927">
    <property type="entry name" value="6-PGluconate_DH-like_C_sf"/>
</dbReference>
<dbReference type="InterPro" id="IPR013328">
    <property type="entry name" value="6PGD_dom2"/>
</dbReference>
<evidence type="ECO:0000259" key="7">
    <source>
        <dbReference type="Pfam" id="PF08546"/>
    </source>
</evidence>
<dbReference type="PANTHER" id="PTHR21708">
    <property type="entry name" value="PROBABLE 2-DEHYDROPANTOATE 2-REDUCTASE"/>
    <property type="match status" value="1"/>
</dbReference>
<evidence type="ECO:0000256" key="5">
    <source>
        <dbReference type="SAM" id="SignalP"/>
    </source>
</evidence>
<dbReference type="PANTHER" id="PTHR21708:SF30">
    <property type="entry name" value="2-DEHYDROPANTOATE 2-REDUCTASE-RELATED"/>
    <property type="match status" value="1"/>
</dbReference>
<sequence>MSTKVLLIGIGGVGSIAAYTLQQNGVEVTAVARSSYDQLQNEGFTIESCDYGKVENFKPTHVYKDVKEAYNEQGPFDYIVITTKNIPDVNPVEKMIEGAYSKDTPIVLLENGIGIERSMFRAYPDATVISGVTMISSTLFHGKIVKHVGVDSVSFGPFINPNLDRDLQIAKAKKFAKLYYNQHNGAKYDEDVKFIRWKKLVYNAAINTTCAITNVDCGRLELFGGMDKIVRPAMKEVIAIAKADGVTLPEGIDEAMIRSDDGEYYPPSMLIDVRKNQYTEYKTILGTALETAQDLGVEAPVLSLLCSLLENKRASLSSSYSTDTVTTTGRLLDKLKLTEEEWEQADAIDEHSGGYDYEYDNDYDCAYDGNSNTDESDYDSSRFSFDPDQTSVTVIIHKTPKKGTPPDTFHHLKSVLGSTKRKNIEKSAVNKALELGKKINTVEHNASRVVYNRSDVKSIHMDTLIHDAQSSIVSLSESDESDGNNYDDGGDGEDDLVNLYTQESLEDLSMNLRKVETAHQHKRFTLHSNNTNQINGGIHAVEFAIEKLFYSQYSITRTPNDNYFHKHSDSNNSIDMVNALDYYQTNGFHSVALDSTRNISHGHTKSAIVNYNQVLIQENDVKIEPELIRETIPALPVHTHNNNYYTSITANTTIDTPSTIDAPKPTTTDITINNNTTITLILFNIDINNNNNNNSKSNNHNNNTSKNNFNTAPLPALSTTYIIPTALTTASTYTDHHYMNHPPQYYSGNRYPPNARYQFPSHPSPKINNANLYEPPSSPSEKRNNTFQNVDLSYIIPR</sequence>
<evidence type="ECO:0000256" key="2">
    <source>
        <dbReference type="ARBA" id="ARBA00022857"/>
    </source>
</evidence>
<dbReference type="VEuPathDB" id="FungiDB:C5L36_0B09600"/>
<dbReference type="Proteomes" id="UP000195871">
    <property type="component" value="Unassembled WGS sequence"/>
</dbReference>
<dbReference type="Pfam" id="PF08546">
    <property type="entry name" value="ApbA_C"/>
    <property type="match status" value="1"/>
</dbReference>
<gene>
    <name evidence="8" type="ORF">CAS74_003875</name>
</gene>
<evidence type="ECO:0000313" key="9">
    <source>
        <dbReference type="Proteomes" id="UP000195871"/>
    </source>
</evidence>
<feature type="signal peptide" evidence="5">
    <location>
        <begin position="1"/>
        <end position="18"/>
    </location>
</feature>
<dbReference type="Pfam" id="PF02558">
    <property type="entry name" value="ApbA"/>
    <property type="match status" value="1"/>
</dbReference>
<evidence type="ECO:0000259" key="6">
    <source>
        <dbReference type="Pfam" id="PF02558"/>
    </source>
</evidence>
<dbReference type="InterPro" id="IPR003710">
    <property type="entry name" value="ApbA"/>
</dbReference>
<accession>A0A1Z8JJY4</accession>
<comment type="caution">
    <text evidence="8">The sequence shown here is derived from an EMBL/GenBank/DDBJ whole genome shotgun (WGS) entry which is preliminary data.</text>
</comment>
<dbReference type="Gene3D" id="1.10.1040.10">
    <property type="entry name" value="N-(1-d-carboxylethyl)-l-norvaline Dehydrogenase, domain 2"/>
    <property type="match status" value="1"/>
</dbReference>
<dbReference type="GO" id="GO:0008677">
    <property type="term" value="F:2-dehydropantoate 2-reductase activity"/>
    <property type="evidence" value="ECO:0007669"/>
    <property type="project" value="InterPro"/>
</dbReference>
<feature type="region of interest" description="Disordered" evidence="4">
    <location>
        <begin position="744"/>
        <end position="798"/>
    </location>
</feature>
<dbReference type="AlphaFoldDB" id="A0A1Z8JJY4"/>
<keyword evidence="3" id="KW-0560">Oxidoreductase</keyword>
<evidence type="ECO:0008006" key="10">
    <source>
        <dbReference type="Google" id="ProtNLM"/>
    </source>
</evidence>
<proteinExistence type="inferred from homology"/>
<organism evidence="8 9">
    <name type="scientific">Pichia kudriavzevii</name>
    <name type="common">Yeast</name>
    <name type="synonym">Issatchenkia orientalis</name>
    <dbReference type="NCBI Taxonomy" id="4909"/>
    <lineage>
        <taxon>Eukaryota</taxon>
        <taxon>Fungi</taxon>
        <taxon>Dikarya</taxon>
        <taxon>Ascomycota</taxon>
        <taxon>Saccharomycotina</taxon>
        <taxon>Pichiomycetes</taxon>
        <taxon>Pichiales</taxon>
        <taxon>Pichiaceae</taxon>
        <taxon>Pichia</taxon>
    </lineage>
</organism>
<dbReference type="InterPro" id="IPR036291">
    <property type="entry name" value="NAD(P)-bd_dom_sf"/>
</dbReference>
<name>A0A1Z8JJY4_PICKU</name>
<protein>
    <recommendedName>
        <fullName evidence="10">2-dehydropantoate 2-reductase</fullName>
    </recommendedName>
</protein>
<feature type="region of interest" description="Disordered" evidence="4">
    <location>
        <begin position="473"/>
        <end position="495"/>
    </location>
</feature>
<evidence type="ECO:0000256" key="1">
    <source>
        <dbReference type="ARBA" id="ARBA00007870"/>
    </source>
</evidence>
<dbReference type="SUPFAM" id="SSF51735">
    <property type="entry name" value="NAD(P)-binding Rossmann-fold domains"/>
    <property type="match status" value="1"/>
</dbReference>